<accession>A0A0E9RUM1</accession>
<sequence length="24" mass="3075">MRVLNLESVYESWNSLFHHYILWH</sequence>
<name>A0A0E9RUM1_ANGAN</name>
<reference evidence="1" key="1">
    <citation type="submission" date="2014-11" db="EMBL/GenBank/DDBJ databases">
        <authorList>
            <person name="Amaro Gonzalez C."/>
        </authorList>
    </citation>
    <scope>NUCLEOTIDE SEQUENCE</scope>
</reference>
<dbReference type="AlphaFoldDB" id="A0A0E9RUM1"/>
<protein>
    <submittedName>
        <fullName evidence="1">Uncharacterized protein</fullName>
    </submittedName>
</protein>
<evidence type="ECO:0000313" key="1">
    <source>
        <dbReference type="EMBL" id="JAH32507.1"/>
    </source>
</evidence>
<reference evidence="1" key="2">
    <citation type="journal article" date="2015" name="Fish Shellfish Immunol.">
        <title>Early steps in the European eel (Anguilla anguilla)-Vibrio vulnificus interaction in the gills: Role of the RtxA13 toxin.</title>
        <authorList>
            <person name="Callol A."/>
            <person name="Pajuelo D."/>
            <person name="Ebbesson L."/>
            <person name="Teles M."/>
            <person name="MacKenzie S."/>
            <person name="Amaro C."/>
        </authorList>
    </citation>
    <scope>NUCLEOTIDE SEQUENCE</scope>
</reference>
<organism evidence="1">
    <name type="scientific">Anguilla anguilla</name>
    <name type="common">European freshwater eel</name>
    <name type="synonym">Muraena anguilla</name>
    <dbReference type="NCBI Taxonomy" id="7936"/>
    <lineage>
        <taxon>Eukaryota</taxon>
        <taxon>Metazoa</taxon>
        <taxon>Chordata</taxon>
        <taxon>Craniata</taxon>
        <taxon>Vertebrata</taxon>
        <taxon>Euteleostomi</taxon>
        <taxon>Actinopterygii</taxon>
        <taxon>Neopterygii</taxon>
        <taxon>Teleostei</taxon>
        <taxon>Anguilliformes</taxon>
        <taxon>Anguillidae</taxon>
        <taxon>Anguilla</taxon>
    </lineage>
</organism>
<proteinExistence type="predicted"/>
<dbReference type="EMBL" id="GBXM01076070">
    <property type="protein sequence ID" value="JAH32507.1"/>
    <property type="molecule type" value="Transcribed_RNA"/>
</dbReference>